<protein>
    <recommendedName>
        <fullName evidence="4">Zn(2)-C6 fungal-type domain-containing protein</fullName>
    </recommendedName>
</protein>
<feature type="domain" description="Zn(2)-C6 fungal-type" evidence="4">
    <location>
        <begin position="65"/>
        <end position="95"/>
    </location>
</feature>
<evidence type="ECO:0000256" key="3">
    <source>
        <dbReference type="SAM" id="MobiDB-lite"/>
    </source>
</evidence>
<dbReference type="Proteomes" id="UP001321749">
    <property type="component" value="Unassembled WGS sequence"/>
</dbReference>
<evidence type="ECO:0000256" key="2">
    <source>
        <dbReference type="ARBA" id="ARBA00023242"/>
    </source>
</evidence>
<accession>A0AAV9HP86</accession>
<feature type="compositionally biased region" description="Low complexity" evidence="3">
    <location>
        <begin position="14"/>
        <end position="26"/>
    </location>
</feature>
<evidence type="ECO:0000313" key="5">
    <source>
        <dbReference type="EMBL" id="KAK4462640.1"/>
    </source>
</evidence>
<evidence type="ECO:0000313" key="6">
    <source>
        <dbReference type="Proteomes" id="UP001321749"/>
    </source>
</evidence>
<dbReference type="GO" id="GO:0008270">
    <property type="term" value="F:zinc ion binding"/>
    <property type="evidence" value="ECO:0007669"/>
    <property type="project" value="InterPro"/>
</dbReference>
<dbReference type="GO" id="GO:0000981">
    <property type="term" value="F:DNA-binding transcription factor activity, RNA polymerase II-specific"/>
    <property type="evidence" value="ECO:0007669"/>
    <property type="project" value="InterPro"/>
</dbReference>
<dbReference type="CDD" id="cd12148">
    <property type="entry name" value="fungal_TF_MHR"/>
    <property type="match status" value="1"/>
</dbReference>
<dbReference type="SMART" id="SM00066">
    <property type="entry name" value="GAL4"/>
    <property type="match status" value="1"/>
</dbReference>
<comment type="caution">
    <text evidence="5">The sequence shown here is derived from an EMBL/GenBank/DDBJ whole genome shotgun (WGS) entry which is preliminary data.</text>
</comment>
<dbReference type="PROSITE" id="PS50048">
    <property type="entry name" value="ZN2_CY6_FUNGAL_2"/>
    <property type="match status" value="1"/>
</dbReference>
<dbReference type="InterPro" id="IPR036864">
    <property type="entry name" value="Zn2-C6_fun-type_DNA-bd_sf"/>
</dbReference>
<dbReference type="EMBL" id="MU864969">
    <property type="protein sequence ID" value="KAK4462640.1"/>
    <property type="molecule type" value="Genomic_DNA"/>
</dbReference>
<evidence type="ECO:0000256" key="1">
    <source>
        <dbReference type="ARBA" id="ARBA00022723"/>
    </source>
</evidence>
<dbReference type="AlphaFoldDB" id="A0AAV9HP86"/>
<dbReference type="InterPro" id="IPR053187">
    <property type="entry name" value="Notoamide_regulator"/>
</dbReference>
<dbReference type="GO" id="GO:0003677">
    <property type="term" value="F:DNA binding"/>
    <property type="evidence" value="ECO:0007669"/>
    <property type="project" value="InterPro"/>
</dbReference>
<sequence length="701" mass="76798">MDRSPNLSPSHTQNDPSSQSPNPNSGSHHRPLLPAPPHSEPSRATSSPSVYSIGVTPKRPPASSACGLCRAKKTKCDNQRPSCGRCLHVNAPCVYDADVNETSYQALKRKYSAVSSELKDLRELFECLRRWPPDEANEILARIRDVGDPAQVLQLVRDAALIIPSPFPQSRPRDASSFDHTLDTHLIAIQVPAQPWTGVADDAVISNLVSQFFSRDNIYLLPGVVDRDAFVRGMCAADPARAQHCSALLVNSICAISSLRLPHCRGLVPLFLVESNRHLTLEQGRASLPSSIALYLLYLVSACSGRDRAGLHFRTWSLEMLARLDLEREYSKARVGVSGEEKDRHRISRVLWGLFVLDTRFSMLYGQLPSTPPSVPHHRLDLPEHTADDAAFATSTKHPLPEGEGYPFLSSGILEAAYDLAKLRYEIQRETVRPAFPIDSEENAKTQLGFLQQLYASQPSMPTTCWRGGNSSCQLHYMRLFWIELSLSVLGTLPSHLAVPDPPDANNDNDTNTAQQHCLAHTKLTLEIVDDLFEQETHLPEHFLIGTALYHCLVNLIPSLGPLPLGTQAGIPQTEVEIEDAFSAACARLHSCAQNMPLLGRLLQIVGALAWKLGKQVPPGQAWSAIESAAGVGEDTSDIPVSFKVPKVWGIVQHLDSDVIGADLGFLIAEWLQSTSKTRHPSWSETVGCATSTCSGSSYGS</sequence>
<reference evidence="5" key="1">
    <citation type="journal article" date="2023" name="Mol. Phylogenet. Evol.">
        <title>Genome-scale phylogeny and comparative genomics of the fungal order Sordariales.</title>
        <authorList>
            <person name="Hensen N."/>
            <person name="Bonometti L."/>
            <person name="Westerberg I."/>
            <person name="Brannstrom I.O."/>
            <person name="Guillou S."/>
            <person name="Cros-Aarteil S."/>
            <person name="Calhoun S."/>
            <person name="Haridas S."/>
            <person name="Kuo A."/>
            <person name="Mondo S."/>
            <person name="Pangilinan J."/>
            <person name="Riley R."/>
            <person name="LaButti K."/>
            <person name="Andreopoulos B."/>
            <person name="Lipzen A."/>
            <person name="Chen C."/>
            <person name="Yan M."/>
            <person name="Daum C."/>
            <person name="Ng V."/>
            <person name="Clum A."/>
            <person name="Steindorff A."/>
            <person name="Ohm R.A."/>
            <person name="Martin F."/>
            <person name="Silar P."/>
            <person name="Natvig D.O."/>
            <person name="Lalanne C."/>
            <person name="Gautier V."/>
            <person name="Ament-Velasquez S.L."/>
            <person name="Kruys A."/>
            <person name="Hutchinson M.I."/>
            <person name="Powell A.J."/>
            <person name="Barry K."/>
            <person name="Miller A.N."/>
            <person name="Grigoriev I.V."/>
            <person name="Debuchy R."/>
            <person name="Gladieux P."/>
            <person name="Hiltunen Thoren M."/>
            <person name="Johannesson H."/>
        </authorList>
    </citation>
    <scope>NUCLEOTIDE SEQUENCE</scope>
    <source>
        <strain evidence="5">PSN324</strain>
    </source>
</reference>
<dbReference type="PANTHER" id="PTHR47256:SF1">
    <property type="entry name" value="ZN(II)2CYS6 TRANSCRIPTION FACTOR (EUROFUNG)"/>
    <property type="match status" value="1"/>
</dbReference>
<dbReference type="Pfam" id="PF00172">
    <property type="entry name" value="Zn_clus"/>
    <property type="match status" value="1"/>
</dbReference>
<evidence type="ECO:0000259" key="4">
    <source>
        <dbReference type="PROSITE" id="PS50048"/>
    </source>
</evidence>
<dbReference type="SUPFAM" id="SSF57701">
    <property type="entry name" value="Zn2/Cys6 DNA-binding domain"/>
    <property type="match status" value="1"/>
</dbReference>
<organism evidence="5 6">
    <name type="scientific">Cladorrhinum samala</name>
    <dbReference type="NCBI Taxonomy" id="585594"/>
    <lineage>
        <taxon>Eukaryota</taxon>
        <taxon>Fungi</taxon>
        <taxon>Dikarya</taxon>
        <taxon>Ascomycota</taxon>
        <taxon>Pezizomycotina</taxon>
        <taxon>Sordariomycetes</taxon>
        <taxon>Sordariomycetidae</taxon>
        <taxon>Sordariales</taxon>
        <taxon>Podosporaceae</taxon>
        <taxon>Cladorrhinum</taxon>
    </lineage>
</organism>
<feature type="region of interest" description="Disordered" evidence="3">
    <location>
        <begin position="1"/>
        <end position="65"/>
    </location>
</feature>
<dbReference type="CDD" id="cd00067">
    <property type="entry name" value="GAL4"/>
    <property type="match status" value="1"/>
</dbReference>
<proteinExistence type="predicted"/>
<dbReference type="Gene3D" id="4.10.240.10">
    <property type="entry name" value="Zn(2)-C6 fungal-type DNA-binding domain"/>
    <property type="match status" value="1"/>
</dbReference>
<dbReference type="PROSITE" id="PS00463">
    <property type="entry name" value="ZN2_CY6_FUNGAL_1"/>
    <property type="match status" value="1"/>
</dbReference>
<gene>
    <name evidence="5" type="ORF">QBC42DRAFT_346160</name>
</gene>
<feature type="compositionally biased region" description="Polar residues" evidence="3">
    <location>
        <begin position="1"/>
        <end position="13"/>
    </location>
</feature>
<reference evidence="5" key="2">
    <citation type="submission" date="2023-06" db="EMBL/GenBank/DDBJ databases">
        <authorList>
            <consortium name="Lawrence Berkeley National Laboratory"/>
            <person name="Mondo S.J."/>
            <person name="Hensen N."/>
            <person name="Bonometti L."/>
            <person name="Westerberg I."/>
            <person name="Brannstrom I.O."/>
            <person name="Guillou S."/>
            <person name="Cros-Aarteil S."/>
            <person name="Calhoun S."/>
            <person name="Haridas S."/>
            <person name="Kuo A."/>
            <person name="Pangilinan J."/>
            <person name="Riley R."/>
            <person name="Labutti K."/>
            <person name="Andreopoulos B."/>
            <person name="Lipzen A."/>
            <person name="Chen C."/>
            <person name="Yanf M."/>
            <person name="Daum C."/>
            <person name="Ng V."/>
            <person name="Clum A."/>
            <person name="Steindorff A."/>
            <person name="Ohm R."/>
            <person name="Martin F."/>
            <person name="Silar P."/>
            <person name="Natvig D."/>
            <person name="Lalanne C."/>
            <person name="Gautier V."/>
            <person name="Ament-Velasquez S.L."/>
            <person name="Kruys A."/>
            <person name="Hutchinson M.I."/>
            <person name="Powell A.J."/>
            <person name="Barry K."/>
            <person name="Miller A.N."/>
            <person name="Grigoriev I.V."/>
            <person name="Debuchy R."/>
            <person name="Gladieux P."/>
            <person name="Thoren M.H."/>
            <person name="Johannesson H."/>
        </authorList>
    </citation>
    <scope>NUCLEOTIDE SEQUENCE</scope>
    <source>
        <strain evidence="5">PSN324</strain>
    </source>
</reference>
<dbReference type="PANTHER" id="PTHR47256">
    <property type="entry name" value="ZN(II)2CYS6 TRANSCRIPTION FACTOR (EUROFUNG)-RELATED"/>
    <property type="match status" value="1"/>
</dbReference>
<keyword evidence="6" id="KW-1185">Reference proteome</keyword>
<dbReference type="Pfam" id="PF04082">
    <property type="entry name" value="Fungal_trans"/>
    <property type="match status" value="1"/>
</dbReference>
<dbReference type="InterPro" id="IPR001138">
    <property type="entry name" value="Zn2Cys6_DnaBD"/>
</dbReference>
<dbReference type="GO" id="GO:0006351">
    <property type="term" value="P:DNA-templated transcription"/>
    <property type="evidence" value="ECO:0007669"/>
    <property type="project" value="InterPro"/>
</dbReference>
<keyword evidence="2" id="KW-0539">Nucleus</keyword>
<name>A0AAV9HP86_9PEZI</name>
<keyword evidence="1" id="KW-0479">Metal-binding</keyword>
<dbReference type="InterPro" id="IPR007219">
    <property type="entry name" value="XnlR_reg_dom"/>
</dbReference>